<comment type="caution">
    <text evidence="2">The sequence shown here is derived from an EMBL/GenBank/DDBJ whole genome shotgun (WGS) entry which is preliminary data.</text>
</comment>
<protein>
    <submittedName>
        <fullName evidence="2">Uncharacterized protein</fullName>
    </submittedName>
</protein>
<feature type="coiled-coil region" evidence="1">
    <location>
        <begin position="954"/>
        <end position="1054"/>
    </location>
</feature>
<keyword evidence="1" id="KW-0175">Coiled coil</keyword>
<reference evidence="2 3" key="1">
    <citation type="submission" date="2016-11" db="EMBL/GenBank/DDBJ databases">
        <title>The macronuclear genome of Stentor coeruleus: a giant cell with tiny introns.</title>
        <authorList>
            <person name="Slabodnick M."/>
            <person name="Ruby J.G."/>
            <person name="Reiff S.B."/>
            <person name="Swart E.C."/>
            <person name="Gosai S."/>
            <person name="Prabakaran S."/>
            <person name="Witkowska E."/>
            <person name="Larue G.E."/>
            <person name="Fisher S."/>
            <person name="Freeman R.M."/>
            <person name="Gunawardena J."/>
            <person name="Chu W."/>
            <person name="Stover N.A."/>
            <person name="Gregory B.D."/>
            <person name="Nowacki M."/>
            <person name="Derisi J."/>
            <person name="Roy S.W."/>
            <person name="Marshall W.F."/>
            <person name="Sood P."/>
        </authorList>
    </citation>
    <scope>NUCLEOTIDE SEQUENCE [LARGE SCALE GENOMIC DNA]</scope>
    <source>
        <strain evidence="2">WM001</strain>
    </source>
</reference>
<name>A0A1R2D3I4_9CILI</name>
<gene>
    <name evidence="2" type="ORF">SteCoe_725</name>
</gene>
<feature type="coiled-coil region" evidence="1">
    <location>
        <begin position="296"/>
        <end position="323"/>
    </location>
</feature>
<keyword evidence="3" id="KW-1185">Reference proteome</keyword>
<organism evidence="2 3">
    <name type="scientific">Stentor coeruleus</name>
    <dbReference type="NCBI Taxonomy" id="5963"/>
    <lineage>
        <taxon>Eukaryota</taxon>
        <taxon>Sar</taxon>
        <taxon>Alveolata</taxon>
        <taxon>Ciliophora</taxon>
        <taxon>Postciliodesmatophora</taxon>
        <taxon>Heterotrichea</taxon>
        <taxon>Heterotrichida</taxon>
        <taxon>Stentoridae</taxon>
        <taxon>Stentor</taxon>
    </lineage>
</organism>
<proteinExistence type="predicted"/>
<dbReference type="OrthoDB" id="324314at2759"/>
<feature type="coiled-coil region" evidence="1">
    <location>
        <begin position="442"/>
        <end position="553"/>
    </location>
</feature>
<sequence>MEQHAYLGDPQREKEIHHLLDQIAVPDESLSDVSSDIIPGRSIYDPESQVFIRGNQSPGRHHEDFFENSINSTIAHTSPLSNLNMNEDSKMDSSLSQAFTPQQVSRMTDWSKNHITPAEGLFPQVSAPSMSIEGDMWDTSPRDTPQPTVIMRSHSSIDRSHNHSKKSIHNLPVLDLPTHEDKPSREVITFSPNNAEANWYFHPTQNSKRSSANQSLKFPKNSFSTELMQGSALLAHAANHHFPSEISLSQVRDNAQIFDEIHRLKTELTNLKIVFRSEQSMHEETKKELYACSCALQDSEAARRDLEEKSAEFEEKVKLLSTKLKTPESIEQLRGKSLECARNEIKQLKSFMSEKDSKIEDLKHALSQKNSLESNSARDKEIEELTYEITKLKLVNTSQSKQIKDLNERNEKDIKRKDVKTGELKNIAESSDMKLKKALGQLQEAHDIIEEKDLEIETLNKKIKELIQDVESSAKENMQFAEDLNKAKDSIEILREQLSGTYYDKRAPADYEFQLNKIRNLYEKKIEEGKEEIGQLKGKIVSQENMIKNLEIKVSQGAGKCDDSFGAEVKETIYVLQEELEKVHYAKEQTEKLCELLKMQNEELKNAENTYKVKITEVKEQEKAFKKQIDDVKNAENAFKAKVLDEKEQELVKVRNSINSINAKNQFEKDELLQKLREKDQEILELKQDLEESYKVNEEKVKMDMEYFKERLEKEKTEEIKRIKKIYNSQSATQTSFDYSVYREEIRSQLENEYSNKLKRLQSQIEDKLTSDIKAKYDQEYEAKLKNLQQREKDNYEKALEETRSDYNTKVEMLKKDYSDNASKMEEEFMSKVKSIENDFSSALRKGKNQTESVVKIESLEHSIEQKNEEISALQIKIREIEVANSQKIEEVRLLQKKNKELEEKYSDVQKMSLNKPLNTQEELDLLLKKKIESVKNANEIEKNELIASFDNEKTEILAQKDKMAQEIKKKNDEIRELKDKIAQVSKNYESRIEENERKNTEELEDYKAAYLKDIKETEKNFYLKEKNMEKEFNEKIQEMTAEFNEKMQKEQERYTDMMSKKDILSKADNQRVKEEVSSMIADKERELSEDYNKKQKLMIAQFQREMKSKELEIESLKDSIEAEKRKFRDEFTEKAQSLKQENLKNKREWEREQKKLKEQIENAKETAKKDLEITYLENLNKEKAEWDRKDKNKTKLLQIKQQKELADREQAIKNESELEKAQSLQELAETYKIKIKQIQEDQKKYYEELRITALEEKAHEVELRVRREMQEKYHRDISQLDAQHFQEKEKIREEFRLEMSKRIEEVRGSSYGDNEVSYFDMPFSNRKPKSSVGDSQDLRAQLEVYKQKLEQIEMEKENEKLSNFADYEKVRSSEYSKILQFVQEELNGFFTKTTGKKGLFPELSGIIRGFFSKLDLEIELQQEKIRQVSNLEQIRNTGEHNRKRLSQTTFNVECEDTYFIRFSDRLYISLEKTVEDLVKIHKNLAEKYKTGFIETFSCKTLKEEYFMLISMVNRGISFGNEGEGSKPLTGDEREKMRRYENELKTLTAEFKMHMLKSKEWLENNNRVKEEWAAEKIRFETKIRNLTEQVEKSQDSCPISPEMLSPEETSNLVLGIFKRSSQDSIVIQLLTQNSEFISVLHQLLENDSPKFKSNHNYSLVHYDSQPSIVSARSYTRPKSVDAEIQPSFTRPPRAALKNSSPISISHNSYWDL</sequence>
<feature type="coiled-coil region" evidence="1">
    <location>
        <begin position="587"/>
        <end position="828"/>
    </location>
</feature>
<feature type="coiled-coil region" evidence="1">
    <location>
        <begin position="1336"/>
        <end position="1363"/>
    </location>
</feature>
<evidence type="ECO:0000313" key="3">
    <source>
        <dbReference type="Proteomes" id="UP000187209"/>
    </source>
</evidence>
<feature type="coiled-coil region" evidence="1">
    <location>
        <begin position="1200"/>
        <end position="1272"/>
    </location>
</feature>
<evidence type="ECO:0000256" key="1">
    <source>
        <dbReference type="SAM" id="Coils"/>
    </source>
</evidence>
<feature type="coiled-coil region" evidence="1">
    <location>
        <begin position="1093"/>
        <end position="1174"/>
    </location>
</feature>
<evidence type="ECO:0000313" key="2">
    <source>
        <dbReference type="EMBL" id="OMJ95827.1"/>
    </source>
</evidence>
<feature type="coiled-coil region" evidence="1">
    <location>
        <begin position="857"/>
        <end position="912"/>
    </location>
</feature>
<dbReference type="EMBL" id="MPUH01000007">
    <property type="protein sequence ID" value="OMJ95827.1"/>
    <property type="molecule type" value="Genomic_DNA"/>
</dbReference>
<feature type="coiled-coil region" evidence="1">
    <location>
        <begin position="1530"/>
        <end position="1596"/>
    </location>
</feature>
<dbReference type="Proteomes" id="UP000187209">
    <property type="component" value="Unassembled WGS sequence"/>
</dbReference>
<accession>A0A1R2D3I4</accession>